<dbReference type="Proteomes" id="UP001600888">
    <property type="component" value="Unassembled WGS sequence"/>
</dbReference>
<sequence>MCPCISSHDKLWHKISVQNVLFILVALSHAGRQVCPHLFSGDAKYQAKKSKASHNGYAMSVIPFPQTPYNNP</sequence>
<accession>A0ABR4EBE0</accession>
<keyword evidence="1" id="KW-0732">Signal</keyword>
<name>A0ABR4EBE0_9PEZI</name>
<evidence type="ECO:0000313" key="2">
    <source>
        <dbReference type="EMBL" id="KAL2279641.1"/>
    </source>
</evidence>
<evidence type="ECO:0000313" key="3">
    <source>
        <dbReference type="Proteomes" id="UP001600888"/>
    </source>
</evidence>
<reference evidence="2 3" key="1">
    <citation type="submission" date="2024-03" db="EMBL/GenBank/DDBJ databases">
        <title>A high-quality draft genome sequence of Diaporthe vaccinii, a causative agent of upright dieback and viscid rot disease in cranberry plants.</title>
        <authorList>
            <person name="Sarrasin M."/>
            <person name="Lang B.F."/>
            <person name="Burger G."/>
        </authorList>
    </citation>
    <scope>NUCLEOTIDE SEQUENCE [LARGE SCALE GENOMIC DNA]</scope>
    <source>
        <strain evidence="2 3">IS7</strain>
    </source>
</reference>
<organism evidence="2 3">
    <name type="scientific">Diaporthe vaccinii</name>
    <dbReference type="NCBI Taxonomy" id="105482"/>
    <lineage>
        <taxon>Eukaryota</taxon>
        <taxon>Fungi</taxon>
        <taxon>Dikarya</taxon>
        <taxon>Ascomycota</taxon>
        <taxon>Pezizomycotina</taxon>
        <taxon>Sordariomycetes</taxon>
        <taxon>Sordariomycetidae</taxon>
        <taxon>Diaporthales</taxon>
        <taxon>Diaporthaceae</taxon>
        <taxon>Diaporthe</taxon>
        <taxon>Diaporthe eres species complex</taxon>
    </lineage>
</organism>
<evidence type="ECO:0000256" key="1">
    <source>
        <dbReference type="SAM" id="SignalP"/>
    </source>
</evidence>
<dbReference type="EMBL" id="JBAWTH010000074">
    <property type="protein sequence ID" value="KAL2279641.1"/>
    <property type="molecule type" value="Genomic_DNA"/>
</dbReference>
<feature type="signal peptide" evidence="1">
    <location>
        <begin position="1"/>
        <end position="30"/>
    </location>
</feature>
<protein>
    <submittedName>
        <fullName evidence="2">Uncharacterized protein</fullName>
    </submittedName>
</protein>
<keyword evidence="3" id="KW-1185">Reference proteome</keyword>
<proteinExistence type="predicted"/>
<comment type="caution">
    <text evidence="2">The sequence shown here is derived from an EMBL/GenBank/DDBJ whole genome shotgun (WGS) entry which is preliminary data.</text>
</comment>
<gene>
    <name evidence="2" type="ORF">FJTKL_13323</name>
</gene>
<feature type="chain" id="PRO_5045163330" evidence="1">
    <location>
        <begin position="31"/>
        <end position="72"/>
    </location>
</feature>